<dbReference type="OMA" id="NACKMRT"/>
<evidence type="ECO:0000256" key="1">
    <source>
        <dbReference type="SAM" id="MobiDB-lite"/>
    </source>
</evidence>
<organism evidence="2 3">
    <name type="scientific">Hypholoma sublateritium (strain FD-334 SS-4)</name>
    <dbReference type="NCBI Taxonomy" id="945553"/>
    <lineage>
        <taxon>Eukaryota</taxon>
        <taxon>Fungi</taxon>
        <taxon>Dikarya</taxon>
        <taxon>Basidiomycota</taxon>
        <taxon>Agaricomycotina</taxon>
        <taxon>Agaricomycetes</taxon>
        <taxon>Agaricomycetidae</taxon>
        <taxon>Agaricales</taxon>
        <taxon>Agaricineae</taxon>
        <taxon>Strophariaceae</taxon>
        <taxon>Hypholoma</taxon>
    </lineage>
</organism>
<accession>A0A0D2NHY9</accession>
<name>A0A0D2NHY9_HYPSF</name>
<keyword evidence="3" id="KW-1185">Reference proteome</keyword>
<feature type="region of interest" description="Disordered" evidence="1">
    <location>
        <begin position="1"/>
        <end position="21"/>
    </location>
</feature>
<sequence>MPQLRDRPTYPSLKEDAKDSAEEQKGGCRKYYSTYSPKKLTGGIMVCWCTHSVAYGFHCIPVGEGRNDVFAAMYSMWPKAPEVVVYDFACALQPYCVLREPEFFQNTLFTIDDFHASDHTKCASACFLKSYKNSDPRLLRLNSSAAECGNQGLSRIRKAISYMGQERAMMLIKVFLSIWNRLRIINMLK</sequence>
<dbReference type="OrthoDB" id="5598737at2759"/>
<protein>
    <submittedName>
        <fullName evidence="2">Uncharacterized protein</fullName>
    </submittedName>
</protein>
<dbReference type="AlphaFoldDB" id="A0A0D2NHY9"/>
<evidence type="ECO:0000313" key="3">
    <source>
        <dbReference type="Proteomes" id="UP000054270"/>
    </source>
</evidence>
<dbReference type="Proteomes" id="UP000054270">
    <property type="component" value="Unassembled WGS sequence"/>
</dbReference>
<reference evidence="3" key="1">
    <citation type="submission" date="2014-04" db="EMBL/GenBank/DDBJ databases">
        <title>Evolutionary Origins and Diversification of the Mycorrhizal Mutualists.</title>
        <authorList>
            <consortium name="DOE Joint Genome Institute"/>
            <consortium name="Mycorrhizal Genomics Consortium"/>
            <person name="Kohler A."/>
            <person name="Kuo A."/>
            <person name="Nagy L.G."/>
            <person name="Floudas D."/>
            <person name="Copeland A."/>
            <person name="Barry K.W."/>
            <person name="Cichocki N."/>
            <person name="Veneault-Fourrey C."/>
            <person name="LaButti K."/>
            <person name="Lindquist E.A."/>
            <person name="Lipzen A."/>
            <person name="Lundell T."/>
            <person name="Morin E."/>
            <person name="Murat C."/>
            <person name="Riley R."/>
            <person name="Ohm R."/>
            <person name="Sun H."/>
            <person name="Tunlid A."/>
            <person name="Henrissat B."/>
            <person name="Grigoriev I.V."/>
            <person name="Hibbett D.S."/>
            <person name="Martin F."/>
        </authorList>
    </citation>
    <scope>NUCLEOTIDE SEQUENCE [LARGE SCALE GENOMIC DNA]</scope>
    <source>
        <strain evidence="3">FD-334 SS-4</strain>
    </source>
</reference>
<proteinExistence type="predicted"/>
<gene>
    <name evidence="2" type="ORF">HYPSUDRAFT_71560</name>
</gene>
<dbReference type="PANTHER" id="PTHR34305:SF1">
    <property type="entry name" value="SWIM-TYPE DOMAIN-CONTAINING PROTEIN"/>
    <property type="match status" value="1"/>
</dbReference>
<dbReference type="PANTHER" id="PTHR34305">
    <property type="entry name" value="EXPRESSED PROTEIN"/>
    <property type="match status" value="1"/>
</dbReference>
<dbReference type="EMBL" id="KN817626">
    <property type="protein sequence ID" value="KJA16216.1"/>
    <property type="molecule type" value="Genomic_DNA"/>
</dbReference>
<evidence type="ECO:0000313" key="2">
    <source>
        <dbReference type="EMBL" id="KJA16216.1"/>
    </source>
</evidence>